<accession>A0A3E2DKX5</accession>
<sequence length="533" mass="57974">MGDSVKDAKVTDPRSSTSARGSGGLGFGASMRWLWGQLTSMRTALILLFLLALAAIPGSMVPQTANSAIKVSDFAANHPTLDRIYRPLGMYHVYTSVWFSAIYLLLFISLIGCIIPRIISHVKALRRQPPRVPARLDRLAAHASTTTSDSAEEVDKRAREWLKVRRYRFVVDDDGSIRAEAGRHRETGNLIFHVFLVLLLVGVGWNTLWGFKGTSVVVEGQGFSNNITQYDEFKAGSMVDTDDLAPFSMKLRKFTASFETGTVQRGAARSFDATVDLTVDGTTETRDLQVNHPLRIGSTKVHLLGHGYAADVLVRDGNGKVAYSGPVVFLPQDGNFKSVGVIKAPDARPDRLAFQGFFLPTGTITAGGPTSLFPDALNPQLYLTAWYGKPAGETGVPSNIYTLDTTGMTQVTNGKEKSRFVLSPGQGYKLPDGRGSIQFNGWQRWAKIQVSQTPGLPLTFLSVLLSVAGLCLSLFSRSRRVWMRMTPIEEGLKVEIGGLDRSDSRSGAVDDVNSLLAAVHGDSMSGDIKEAQS</sequence>
<dbReference type="PANTHER" id="PTHR31566:SF0">
    <property type="entry name" value="CYTOCHROME C BIOGENESIS PROTEIN CCS1, CHLOROPLASTIC"/>
    <property type="match status" value="1"/>
</dbReference>
<feature type="compositionally biased region" description="Basic and acidic residues" evidence="6">
    <location>
        <begin position="1"/>
        <end position="12"/>
    </location>
</feature>
<feature type="region of interest" description="Disordered" evidence="6">
    <location>
        <begin position="1"/>
        <end position="22"/>
    </location>
</feature>
<feature type="transmembrane region" description="Helical" evidence="7">
    <location>
        <begin position="456"/>
        <end position="475"/>
    </location>
</feature>
<dbReference type="PANTHER" id="PTHR31566">
    <property type="entry name" value="CYTOCHROME C BIOGENESIS PROTEIN CCS1, CHLOROPLASTIC"/>
    <property type="match status" value="1"/>
</dbReference>
<keyword evidence="2 7" id="KW-0812">Transmembrane</keyword>
<dbReference type="AlphaFoldDB" id="A0A3E2DKX5"/>
<feature type="transmembrane region" description="Helical" evidence="7">
    <location>
        <begin position="91"/>
        <end position="119"/>
    </location>
</feature>
<comment type="caution">
    <text evidence="9">The sequence shown here is derived from an EMBL/GenBank/DDBJ whole genome shotgun (WGS) entry which is preliminary data.</text>
</comment>
<protein>
    <submittedName>
        <fullName evidence="9">Cytochrome C biogenesis protein</fullName>
    </submittedName>
</protein>
<dbReference type="Pfam" id="PF05140">
    <property type="entry name" value="ResB"/>
    <property type="match status" value="1"/>
</dbReference>
<feature type="transmembrane region" description="Helical" evidence="7">
    <location>
        <begin position="190"/>
        <end position="211"/>
    </location>
</feature>
<evidence type="ECO:0000313" key="10">
    <source>
        <dbReference type="Proteomes" id="UP000259211"/>
    </source>
</evidence>
<evidence type="ECO:0000256" key="4">
    <source>
        <dbReference type="ARBA" id="ARBA00022989"/>
    </source>
</evidence>
<evidence type="ECO:0000256" key="3">
    <source>
        <dbReference type="ARBA" id="ARBA00022748"/>
    </source>
</evidence>
<gene>
    <name evidence="9" type="ORF">CHT91_04265</name>
</gene>
<evidence type="ECO:0000256" key="7">
    <source>
        <dbReference type="SAM" id="Phobius"/>
    </source>
</evidence>
<proteinExistence type="predicted"/>
<evidence type="ECO:0000256" key="6">
    <source>
        <dbReference type="SAM" id="MobiDB-lite"/>
    </source>
</evidence>
<reference evidence="9 10" key="1">
    <citation type="submission" date="2017-07" db="EMBL/GenBank/DDBJ databases">
        <authorList>
            <person name="Sun Z.S."/>
            <person name="Albrecht U."/>
            <person name="Echele G."/>
            <person name="Lee C.C."/>
        </authorList>
    </citation>
    <scope>NUCLEOTIDE SEQUENCE [LARGE SCALE GENOMIC DNA]</scope>
    <source>
        <strain evidence="9 10">P16-029</strain>
    </source>
</reference>
<evidence type="ECO:0000256" key="1">
    <source>
        <dbReference type="ARBA" id="ARBA00004141"/>
    </source>
</evidence>
<dbReference type="EMBL" id="NOWI01000003">
    <property type="protein sequence ID" value="RFT46020.1"/>
    <property type="molecule type" value="Genomic_DNA"/>
</dbReference>
<dbReference type="GO" id="GO:0017004">
    <property type="term" value="P:cytochrome complex assembly"/>
    <property type="evidence" value="ECO:0007669"/>
    <property type="project" value="UniProtKB-KW"/>
</dbReference>
<evidence type="ECO:0000313" key="9">
    <source>
        <dbReference type="EMBL" id="RFT46020.1"/>
    </source>
</evidence>
<evidence type="ECO:0000256" key="2">
    <source>
        <dbReference type="ARBA" id="ARBA00022692"/>
    </source>
</evidence>
<feature type="domain" description="ResB-like" evidence="8">
    <location>
        <begin position="41"/>
        <end position="505"/>
    </location>
</feature>
<dbReference type="RefSeq" id="WP_117188939.1">
    <property type="nucleotide sequence ID" value="NZ_JAHDTV010000002.1"/>
</dbReference>
<keyword evidence="3" id="KW-0201">Cytochrome c-type biogenesis</keyword>
<evidence type="ECO:0000256" key="5">
    <source>
        <dbReference type="ARBA" id="ARBA00023136"/>
    </source>
</evidence>
<dbReference type="InterPro" id="IPR007816">
    <property type="entry name" value="ResB-like_domain"/>
</dbReference>
<evidence type="ECO:0000259" key="8">
    <source>
        <dbReference type="Pfam" id="PF05140"/>
    </source>
</evidence>
<comment type="subcellular location">
    <subcellularLocation>
        <location evidence="1">Membrane</location>
        <topology evidence="1">Multi-pass membrane protein</topology>
    </subcellularLocation>
</comment>
<dbReference type="Proteomes" id="UP000259211">
    <property type="component" value="Unassembled WGS sequence"/>
</dbReference>
<dbReference type="InterPro" id="IPR023494">
    <property type="entry name" value="Cyt_c_bgen_Ccs1/CcsB/ResB"/>
</dbReference>
<organism evidence="9 10">
    <name type="scientific">Cutibacterium avidum</name>
    <dbReference type="NCBI Taxonomy" id="33010"/>
    <lineage>
        <taxon>Bacteria</taxon>
        <taxon>Bacillati</taxon>
        <taxon>Actinomycetota</taxon>
        <taxon>Actinomycetes</taxon>
        <taxon>Propionibacteriales</taxon>
        <taxon>Propionibacteriaceae</taxon>
        <taxon>Cutibacterium</taxon>
    </lineage>
</organism>
<keyword evidence="4 7" id="KW-1133">Transmembrane helix</keyword>
<keyword evidence="5 7" id="KW-0472">Membrane</keyword>
<dbReference type="GO" id="GO:0016020">
    <property type="term" value="C:membrane"/>
    <property type="evidence" value="ECO:0007669"/>
    <property type="project" value="UniProtKB-SubCell"/>
</dbReference>
<name>A0A3E2DKX5_9ACTN</name>